<evidence type="ECO:0000313" key="1">
    <source>
        <dbReference type="EMBL" id="ORZ40967.1"/>
    </source>
</evidence>
<dbReference type="Proteomes" id="UP000193411">
    <property type="component" value="Unassembled WGS sequence"/>
</dbReference>
<evidence type="ECO:0000313" key="2">
    <source>
        <dbReference type="Proteomes" id="UP000193411"/>
    </source>
</evidence>
<sequence length="339" mass="34416">LPMVITFRESAGAAPQQCKFPVYFPSISQACEPRDCVVNNAVPPSLNCAAACAAIPQAQAVVGATTAISAPFPTTLTAPANNGAPCPTATTTCACPAQNCQLGAPTATATSGSQPDCNNAIGSTRITWGTATTTFAIASPARFGGACPAIATAPVVQDCPCTVAPGAQAVCGGCQFAGTSANAQGQYFSTGSSVCSTETRQGCPSAATTSPCSAPIAPTNCAQANTPDCPTNFPSCQANNFYPTSITLTCPYPTVTPAAFGGQPCNRAPLTTSMAYYQELRCACGNYVRSETNTVTGTPTVTAFGNQLCTSTRNAAAPTGVGWCVVFSFVWPRFMVLLV</sequence>
<proteinExistence type="predicted"/>
<organism evidence="1 2">
    <name type="scientific">Catenaria anguillulae PL171</name>
    <dbReference type="NCBI Taxonomy" id="765915"/>
    <lineage>
        <taxon>Eukaryota</taxon>
        <taxon>Fungi</taxon>
        <taxon>Fungi incertae sedis</taxon>
        <taxon>Blastocladiomycota</taxon>
        <taxon>Blastocladiomycetes</taxon>
        <taxon>Blastocladiales</taxon>
        <taxon>Catenariaceae</taxon>
        <taxon>Catenaria</taxon>
    </lineage>
</organism>
<dbReference type="AlphaFoldDB" id="A0A1Y2I272"/>
<reference evidence="1 2" key="1">
    <citation type="submission" date="2016-07" db="EMBL/GenBank/DDBJ databases">
        <title>Pervasive Adenine N6-methylation of Active Genes in Fungi.</title>
        <authorList>
            <consortium name="DOE Joint Genome Institute"/>
            <person name="Mondo S.J."/>
            <person name="Dannebaum R.O."/>
            <person name="Kuo R.C."/>
            <person name="Labutti K."/>
            <person name="Haridas S."/>
            <person name="Kuo A."/>
            <person name="Salamov A."/>
            <person name="Ahrendt S.R."/>
            <person name="Lipzen A."/>
            <person name="Sullivan W."/>
            <person name="Andreopoulos W.B."/>
            <person name="Clum A."/>
            <person name="Lindquist E."/>
            <person name="Daum C."/>
            <person name="Ramamoorthy G.K."/>
            <person name="Gryganskyi A."/>
            <person name="Culley D."/>
            <person name="Magnuson J.K."/>
            <person name="James T.Y."/>
            <person name="O'Malley M.A."/>
            <person name="Stajich J.E."/>
            <person name="Spatafora J.W."/>
            <person name="Visel A."/>
            <person name="Grigoriev I.V."/>
        </authorList>
    </citation>
    <scope>NUCLEOTIDE SEQUENCE [LARGE SCALE GENOMIC DNA]</scope>
    <source>
        <strain evidence="1 2">PL171</strain>
    </source>
</reference>
<name>A0A1Y2I272_9FUNG</name>
<keyword evidence="2" id="KW-1185">Reference proteome</keyword>
<protein>
    <submittedName>
        <fullName evidence="1">Uncharacterized protein</fullName>
    </submittedName>
</protein>
<accession>A0A1Y2I272</accession>
<gene>
    <name evidence="1" type="ORF">BCR44DRAFT_389828</name>
</gene>
<feature type="non-terminal residue" evidence="1">
    <location>
        <position position="1"/>
    </location>
</feature>
<comment type="caution">
    <text evidence="1">The sequence shown here is derived from an EMBL/GenBank/DDBJ whole genome shotgun (WGS) entry which is preliminary data.</text>
</comment>
<dbReference type="EMBL" id="MCFL01000002">
    <property type="protein sequence ID" value="ORZ40967.1"/>
    <property type="molecule type" value="Genomic_DNA"/>
</dbReference>